<dbReference type="EMBL" id="NBNE01010644">
    <property type="protein sequence ID" value="OWY97284.1"/>
    <property type="molecule type" value="Genomic_DNA"/>
</dbReference>
<dbReference type="Proteomes" id="UP000198211">
    <property type="component" value="Unassembled WGS sequence"/>
</dbReference>
<evidence type="ECO:0000313" key="4">
    <source>
        <dbReference type="Proteomes" id="UP000198211"/>
    </source>
</evidence>
<evidence type="ECO:0000259" key="2">
    <source>
        <dbReference type="PROSITE" id="PS51752"/>
    </source>
</evidence>
<comment type="caution">
    <text evidence="3">The sequence shown here is derived from an EMBL/GenBank/DDBJ whole genome shotgun (WGS) entry which is preliminary data.</text>
</comment>
<dbReference type="Pfam" id="PF01419">
    <property type="entry name" value="Jacalin"/>
    <property type="match status" value="1"/>
</dbReference>
<organism evidence="3 4">
    <name type="scientific">Phytophthora megakarya</name>
    <dbReference type="NCBI Taxonomy" id="4795"/>
    <lineage>
        <taxon>Eukaryota</taxon>
        <taxon>Sar</taxon>
        <taxon>Stramenopiles</taxon>
        <taxon>Oomycota</taxon>
        <taxon>Peronosporomycetes</taxon>
        <taxon>Peronosporales</taxon>
        <taxon>Peronosporaceae</taxon>
        <taxon>Phytophthora</taxon>
    </lineage>
</organism>
<dbReference type="AlphaFoldDB" id="A0A225UW21"/>
<reference evidence="4" key="1">
    <citation type="submission" date="2017-03" db="EMBL/GenBank/DDBJ databases">
        <title>Phytopthora megakarya and P. palmivora, two closely related causual agents of cacao black pod achieved similar genome size and gene model numbers by different mechanisms.</title>
        <authorList>
            <person name="Ali S."/>
            <person name="Shao J."/>
            <person name="Larry D.J."/>
            <person name="Kronmiller B."/>
            <person name="Shen D."/>
            <person name="Strem M.D."/>
            <person name="Melnick R.L."/>
            <person name="Guiltinan M.J."/>
            <person name="Tyler B.M."/>
            <person name="Meinhardt L.W."/>
            <person name="Bailey B.A."/>
        </authorList>
    </citation>
    <scope>NUCLEOTIDE SEQUENCE [LARGE SCALE GENOMIC DNA]</scope>
    <source>
        <strain evidence="4">zdho120</strain>
    </source>
</reference>
<dbReference type="OrthoDB" id="107091at2759"/>
<feature type="chain" id="PRO_5013008235" description="Jacalin-type lectin domain-containing protein" evidence="1">
    <location>
        <begin position="20"/>
        <end position="171"/>
    </location>
</feature>
<dbReference type="InterPro" id="IPR001229">
    <property type="entry name" value="Jacalin-like_lectin_dom"/>
</dbReference>
<dbReference type="PROSITE" id="PS51752">
    <property type="entry name" value="JACALIN_LECTIN"/>
    <property type="match status" value="1"/>
</dbReference>
<dbReference type="SUPFAM" id="SSF51101">
    <property type="entry name" value="Mannose-binding lectins"/>
    <property type="match status" value="1"/>
</dbReference>
<evidence type="ECO:0000256" key="1">
    <source>
        <dbReference type="SAM" id="SignalP"/>
    </source>
</evidence>
<evidence type="ECO:0000313" key="3">
    <source>
        <dbReference type="EMBL" id="OWY97284.1"/>
    </source>
</evidence>
<dbReference type="SMART" id="SM00915">
    <property type="entry name" value="Jacalin"/>
    <property type="match status" value="1"/>
</dbReference>
<dbReference type="Gene3D" id="2.100.10.30">
    <property type="entry name" value="Jacalin-like lectin domain"/>
    <property type="match status" value="1"/>
</dbReference>
<protein>
    <recommendedName>
        <fullName evidence="2">Jacalin-type lectin domain-containing protein</fullName>
    </recommendedName>
</protein>
<feature type="domain" description="Jacalin-type lectin" evidence="2">
    <location>
        <begin position="25"/>
        <end position="166"/>
    </location>
</feature>
<feature type="signal peptide" evidence="1">
    <location>
        <begin position="1"/>
        <end position="19"/>
    </location>
</feature>
<sequence length="171" mass="17988">MKFIYQVLAVVSLTTTAISALENGVLLGETFGGPYGKKYSDLDLVGPGQTVQSITVRSAKRVDAVILEITDPSGKSHTLHHGGNGGDKNTLTLSDGEYVNGWEAQWGDDGDRIQYIAFTTNKNNTITGGTATGNAGTETAPKGYQLGGFIGYSGRELDSAGAIWTSIDPVE</sequence>
<gene>
    <name evidence="3" type="ORF">PHMEG_00032231</name>
</gene>
<keyword evidence="1" id="KW-0732">Signal</keyword>
<proteinExistence type="predicted"/>
<dbReference type="InterPro" id="IPR036404">
    <property type="entry name" value="Jacalin-like_lectin_dom_sf"/>
</dbReference>
<keyword evidence="4" id="KW-1185">Reference proteome</keyword>
<name>A0A225UW21_9STRA</name>
<accession>A0A225UW21</accession>